<evidence type="ECO:0000313" key="2">
    <source>
        <dbReference type="Proteomes" id="UP000243488"/>
    </source>
</evidence>
<name>A0A1V0BA06_9GAMM</name>
<dbReference type="EMBL" id="CP020100">
    <property type="protein sequence ID" value="AQZ96624.1"/>
    <property type="molecule type" value="Genomic_DNA"/>
</dbReference>
<proteinExistence type="predicted"/>
<protein>
    <submittedName>
        <fullName evidence="1">Uncharacterized protein</fullName>
    </submittedName>
</protein>
<dbReference type="STRING" id="1931241.BVH74_18520"/>
<sequence length="78" mass="7994">MSTVNPWKRFIGLLPGGSRAVGTVASVSLQTGTSIITLRNGNQISAKGTSVGQGLKALVVDGRVVGSVPSLPQYDVEV</sequence>
<organism evidence="1 2">
    <name type="scientific">Halopseudomonas phragmitis</name>
    <dbReference type="NCBI Taxonomy" id="1931241"/>
    <lineage>
        <taxon>Bacteria</taxon>
        <taxon>Pseudomonadati</taxon>
        <taxon>Pseudomonadota</taxon>
        <taxon>Gammaproteobacteria</taxon>
        <taxon>Pseudomonadales</taxon>
        <taxon>Pseudomonadaceae</taxon>
        <taxon>Halopseudomonas</taxon>
    </lineage>
</organism>
<evidence type="ECO:0000313" key="1">
    <source>
        <dbReference type="EMBL" id="AQZ96624.1"/>
    </source>
</evidence>
<keyword evidence="2" id="KW-1185">Reference proteome</keyword>
<gene>
    <name evidence="1" type="ORF">BVH74_18520</name>
</gene>
<dbReference type="KEGG" id="ppha:BVH74_18520"/>
<accession>A0A1V0BA06</accession>
<dbReference type="AlphaFoldDB" id="A0A1V0BA06"/>
<reference evidence="1 2" key="1">
    <citation type="submission" date="2017-03" db="EMBL/GenBank/DDBJ databases">
        <title>Complete genome sequence of the novel DNRA strain Pseudomonas sp. S-6-2 isolated from Chinese polluted river sediment. Journal of Biotechnology.</title>
        <authorList>
            <person name="Li J."/>
            <person name="Xiang F."/>
            <person name="Wang L."/>
            <person name="Xi L."/>
            <person name="Liu J."/>
        </authorList>
    </citation>
    <scope>NUCLEOTIDE SEQUENCE [LARGE SCALE GENOMIC DNA]</scope>
    <source>
        <strain evidence="1 2">S-6-2</strain>
    </source>
</reference>
<dbReference type="RefSeq" id="WP_080051532.1">
    <property type="nucleotide sequence ID" value="NZ_CP020100.1"/>
</dbReference>
<dbReference type="Proteomes" id="UP000243488">
    <property type="component" value="Chromosome"/>
</dbReference>